<gene>
    <name evidence="2" type="ORF">QBC42DRAFT_326820</name>
</gene>
<sequence>MLTHRGLPRGTLVLLMFALALFILTASKLNNGIVLRPESMIQDWLHGQNPEEHSVGNQKCKDPSLDFLRSLDLSLTETFTFSRRCVKPIITPNLQRASITNISGPFFTHETETSLSSCPSTVLPPCDTLPLSVPAPYPVQQYPHLLFGVASTYERIESSLPAFTHWLSDTSAHLIIVISDFSRLPPHLTLESLETQYRSHGIHATIIPPSIAHPLPRKTETAFQTSRRLSSPAPVEQLHFLLVSDLLQHATPRTQWLGILDDDTFFPSLYPLSESLSRYPHAEPLYLGAPSDNWNSLAAYGHQAFGGAGIFISLPLARALAPNLRSCAYESASTTGDSLLGDCVGSRTAAKLTVLPGLNQHDLHGDASGWFEGDPNPLLSIHHWKSWYRAPAVSMAGVAKVCGACLLRRYRFQGDDTVWVNGYSVSRYSEGVLDKLDLDKMEGTWEGAGDGEGGGYELGYGTLRERLGEEGDGSGSGRRKRWKLVDARIDEDIKKFRQIYVWKDSENEKKGRKGKDGVVEIIWDV</sequence>
<feature type="chain" id="PRO_5043900233" evidence="1">
    <location>
        <begin position="27"/>
        <end position="525"/>
    </location>
</feature>
<comment type="caution">
    <text evidence="2">The sequence shown here is derived from an EMBL/GenBank/DDBJ whole genome shotgun (WGS) entry which is preliminary data.</text>
</comment>
<dbReference type="InterPro" id="IPR006740">
    <property type="entry name" value="DUF604"/>
</dbReference>
<protein>
    <submittedName>
        <fullName evidence="2">Glycosyltransferase</fullName>
    </submittedName>
</protein>
<organism evidence="2 3">
    <name type="scientific">Cladorrhinum samala</name>
    <dbReference type="NCBI Taxonomy" id="585594"/>
    <lineage>
        <taxon>Eukaryota</taxon>
        <taxon>Fungi</taxon>
        <taxon>Dikarya</taxon>
        <taxon>Ascomycota</taxon>
        <taxon>Pezizomycotina</taxon>
        <taxon>Sordariomycetes</taxon>
        <taxon>Sordariomycetidae</taxon>
        <taxon>Sordariales</taxon>
        <taxon>Podosporaceae</taxon>
        <taxon>Cladorrhinum</taxon>
    </lineage>
</organism>
<proteinExistence type="predicted"/>
<evidence type="ECO:0000256" key="1">
    <source>
        <dbReference type="SAM" id="SignalP"/>
    </source>
</evidence>
<evidence type="ECO:0000313" key="3">
    <source>
        <dbReference type="Proteomes" id="UP001321749"/>
    </source>
</evidence>
<evidence type="ECO:0000313" key="2">
    <source>
        <dbReference type="EMBL" id="KAK4462600.1"/>
    </source>
</evidence>
<name>A0AAV9HRC7_9PEZI</name>
<dbReference type="Gene3D" id="3.90.550.50">
    <property type="match status" value="1"/>
</dbReference>
<dbReference type="Proteomes" id="UP001321749">
    <property type="component" value="Unassembled WGS sequence"/>
</dbReference>
<reference evidence="2" key="2">
    <citation type="submission" date="2023-06" db="EMBL/GenBank/DDBJ databases">
        <authorList>
            <consortium name="Lawrence Berkeley National Laboratory"/>
            <person name="Mondo S.J."/>
            <person name="Hensen N."/>
            <person name="Bonometti L."/>
            <person name="Westerberg I."/>
            <person name="Brannstrom I.O."/>
            <person name="Guillou S."/>
            <person name="Cros-Aarteil S."/>
            <person name="Calhoun S."/>
            <person name="Haridas S."/>
            <person name="Kuo A."/>
            <person name="Pangilinan J."/>
            <person name="Riley R."/>
            <person name="Labutti K."/>
            <person name="Andreopoulos B."/>
            <person name="Lipzen A."/>
            <person name="Chen C."/>
            <person name="Yanf M."/>
            <person name="Daum C."/>
            <person name="Ng V."/>
            <person name="Clum A."/>
            <person name="Steindorff A."/>
            <person name="Ohm R."/>
            <person name="Martin F."/>
            <person name="Silar P."/>
            <person name="Natvig D."/>
            <person name="Lalanne C."/>
            <person name="Gautier V."/>
            <person name="Ament-Velasquez S.L."/>
            <person name="Kruys A."/>
            <person name="Hutchinson M.I."/>
            <person name="Powell A.J."/>
            <person name="Barry K."/>
            <person name="Miller A.N."/>
            <person name="Grigoriev I.V."/>
            <person name="Debuchy R."/>
            <person name="Gladieux P."/>
            <person name="Thoren M.H."/>
            <person name="Johannesson H."/>
        </authorList>
    </citation>
    <scope>NUCLEOTIDE SEQUENCE</scope>
    <source>
        <strain evidence="2">PSN324</strain>
    </source>
</reference>
<dbReference type="PANTHER" id="PTHR10811">
    <property type="entry name" value="FRINGE-RELATED"/>
    <property type="match status" value="1"/>
</dbReference>
<feature type="signal peptide" evidence="1">
    <location>
        <begin position="1"/>
        <end position="26"/>
    </location>
</feature>
<dbReference type="Pfam" id="PF04646">
    <property type="entry name" value="DUF604"/>
    <property type="match status" value="1"/>
</dbReference>
<accession>A0AAV9HRC7</accession>
<dbReference type="EMBL" id="MU864970">
    <property type="protein sequence ID" value="KAK4462600.1"/>
    <property type="molecule type" value="Genomic_DNA"/>
</dbReference>
<reference evidence="2" key="1">
    <citation type="journal article" date="2023" name="Mol. Phylogenet. Evol.">
        <title>Genome-scale phylogeny and comparative genomics of the fungal order Sordariales.</title>
        <authorList>
            <person name="Hensen N."/>
            <person name="Bonometti L."/>
            <person name="Westerberg I."/>
            <person name="Brannstrom I.O."/>
            <person name="Guillou S."/>
            <person name="Cros-Aarteil S."/>
            <person name="Calhoun S."/>
            <person name="Haridas S."/>
            <person name="Kuo A."/>
            <person name="Mondo S."/>
            <person name="Pangilinan J."/>
            <person name="Riley R."/>
            <person name="LaButti K."/>
            <person name="Andreopoulos B."/>
            <person name="Lipzen A."/>
            <person name="Chen C."/>
            <person name="Yan M."/>
            <person name="Daum C."/>
            <person name="Ng V."/>
            <person name="Clum A."/>
            <person name="Steindorff A."/>
            <person name="Ohm R.A."/>
            <person name="Martin F."/>
            <person name="Silar P."/>
            <person name="Natvig D.O."/>
            <person name="Lalanne C."/>
            <person name="Gautier V."/>
            <person name="Ament-Velasquez S.L."/>
            <person name="Kruys A."/>
            <person name="Hutchinson M.I."/>
            <person name="Powell A.J."/>
            <person name="Barry K."/>
            <person name="Miller A.N."/>
            <person name="Grigoriev I.V."/>
            <person name="Debuchy R."/>
            <person name="Gladieux P."/>
            <person name="Hiltunen Thoren M."/>
            <person name="Johannesson H."/>
        </authorList>
    </citation>
    <scope>NUCLEOTIDE SEQUENCE</scope>
    <source>
        <strain evidence="2">PSN324</strain>
    </source>
</reference>
<dbReference type="AlphaFoldDB" id="A0AAV9HRC7"/>
<keyword evidence="1" id="KW-0732">Signal</keyword>
<keyword evidence="3" id="KW-1185">Reference proteome</keyword>